<dbReference type="PANTHER" id="PTHR30221:SF1">
    <property type="entry name" value="SMALL-CONDUCTANCE MECHANOSENSITIVE CHANNEL"/>
    <property type="match status" value="1"/>
</dbReference>
<dbReference type="Gene3D" id="1.10.287.1260">
    <property type="match status" value="1"/>
</dbReference>
<accession>A0ABU7IX42</accession>
<feature type="transmembrane region" description="Helical" evidence="1">
    <location>
        <begin position="117"/>
        <end position="138"/>
    </location>
</feature>
<dbReference type="InterPro" id="IPR008910">
    <property type="entry name" value="MSC_TM_helix"/>
</dbReference>
<feature type="domain" description="Mechanosensitive ion channel MscS" evidence="2">
    <location>
        <begin position="225"/>
        <end position="272"/>
    </location>
</feature>
<keyword evidence="4" id="KW-1185">Reference proteome</keyword>
<dbReference type="InterPro" id="IPR006685">
    <property type="entry name" value="MscS_channel_2nd"/>
</dbReference>
<evidence type="ECO:0000313" key="3">
    <source>
        <dbReference type="EMBL" id="MEE1977562.1"/>
    </source>
</evidence>
<comment type="caution">
    <text evidence="3">The sequence shown here is derived from an EMBL/GenBank/DDBJ whole genome shotgun (WGS) entry which is preliminary data.</text>
</comment>
<protein>
    <submittedName>
        <fullName evidence="3">Mechanosensitive ion channel domain-containing protein</fullName>
    </submittedName>
</protein>
<keyword evidence="1" id="KW-0812">Transmembrane</keyword>
<keyword evidence="1" id="KW-1133">Transmembrane helix</keyword>
<name>A0ABU7IX42_9FLAO</name>
<feature type="transmembrane region" description="Helical" evidence="1">
    <location>
        <begin position="159"/>
        <end position="180"/>
    </location>
</feature>
<feature type="transmembrane region" description="Helical" evidence="1">
    <location>
        <begin position="29"/>
        <end position="50"/>
    </location>
</feature>
<dbReference type="EMBL" id="JAZDDG010000007">
    <property type="protein sequence ID" value="MEE1977562.1"/>
    <property type="molecule type" value="Genomic_DNA"/>
</dbReference>
<evidence type="ECO:0000256" key="1">
    <source>
        <dbReference type="SAM" id="Phobius"/>
    </source>
</evidence>
<dbReference type="RefSeq" id="WP_272652241.1">
    <property type="nucleotide sequence ID" value="NZ_JAZDDG010000007.1"/>
</dbReference>
<dbReference type="Pfam" id="PF05552">
    <property type="entry name" value="MS_channel_1st_1"/>
    <property type="match status" value="2"/>
</dbReference>
<dbReference type="Pfam" id="PF00924">
    <property type="entry name" value="MS_channel_2nd"/>
    <property type="match status" value="1"/>
</dbReference>
<feature type="transmembrane region" description="Helical" evidence="1">
    <location>
        <begin position="186"/>
        <end position="209"/>
    </location>
</feature>
<dbReference type="Gene3D" id="2.30.30.60">
    <property type="match status" value="1"/>
</dbReference>
<proteinExistence type="predicted"/>
<feature type="transmembrane region" description="Helical" evidence="1">
    <location>
        <begin position="91"/>
        <end position="111"/>
    </location>
</feature>
<evidence type="ECO:0000313" key="4">
    <source>
        <dbReference type="Proteomes" id="UP001356308"/>
    </source>
</evidence>
<dbReference type="Proteomes" id="UP001356308">
    <property type="component" value="Unassembled WGS sequence"/>
</dbReference>
<evidence type="ECO:0000259" key="2">
    <source>
        <dbReference type="Pfam" id="PF00924"/>
    </source>
</evidence>
<reference evidence="3 4" key="1">
    <citation type="submission" date="2024-01" db="EMBL/GenBank/DDBJ databases">
        <title>Maribacter spp. originated from different algae showed divergent polysaccharides utilization ability.</title>
        <authorList>
            <person name="Wang H."/>
            <person name="Wu Y."/>
        </authorList>
    </citation>
    <scope>NUCLEOTIDE SEQUENCE [LARGE SCALE GENOMIC DNA]</scope>
    <source>
        <strain evidence="3 4">PR1</strain>
    </source>
</reference>
<dbReference type="InterPro" id="IPR045275">
    <property type="entry name" value="MscS_archaea/bacteria_type"/>
</dbReference>
<keyword evidence="1" id="KW-0472">Membrane</keyword>
<dbReference type="PANTHER" id="PTHR30221">
    <property type="entry name" value="SMALL-CONDUCTANCE MECHANOSENSITIVE CHANNEL"/>
    <property type="match status" value="1"/>
</dbReference>
<organism evidence="3 4">
    <name type="scientific">Maribacter cobaltidurans</name>
    <dbReference type="NCBI Taxonomy" id="1178778"/>
    <lineage>
        <taxon>Bacteria</taxon>
        <taxon>Pseudomonadati</taxon>
        <taxon>Bacteroidota</taxon>
        <taxon>Flavobacteriia</taxon>
        <taxon>Flavobacteriales</taxon>
        <taxon>Flavobacteriaceae</taxon>
        <taxon>Maribacter</taxon>
    </lineage>
</organism>
<dbReference type="InterPro" id="IPR023408">
    <property type="entry name" value="MscS_beta-dom_sf"/>
</dbReference>
<sequence length="276" mass="30406">METISEFKDTLIASFEVLLRSVVEMIPRIFIGLIGLLVAWLIIKLILFVLKRVLKAAKIDVLSQRVADAKLLGDKQIEIDLLKVMLTTVKVLLVLMFTMVLAQTMGLHALSDGIYSILGYLPTLFSSLLILVGGLYLATIIKKAVLNLFEAMGIGGSKMVSNALFFLITFFVSITALNQAGVNTEIITSNFTLILGAFLLAFALALGLGSREVVGDLLRTFYSRRIYEVGDRIKIKNLEGTIEAIDSISMVLKTNKGKVVVPIKKVVENKVEVNRR</sequence>
<gene>
    <name evidence="3" type="ORF">V1I91_15880</name>
</gene>